<dbReference type="OrthoDB" id="10500511at2759"/>
<reference evidence="1 2" key="1">
    <citation type="submission" date="2013-12" db="EMBL/GenBank/DDBJ databases">
        <title>Draft genome of the parsitic nematode Ancylostoma duodenale.</title>
        <authorList>
            <person name="Mitreva M."/>
        </authorList>
    </citation>
    <scope>NUCLEOTIDE SEQUENCE [LARGE SCALE GENOMIC DNA]</scope>
    <source>
        <strain evidence="1 2">Zhejiang</strain>
    </source>
</reference>
<evidence type="ECO:0000313" key="1">
    <source>
        <dbReference type="EMBL" id="KIH68075.1"/>
    </source>
</evidence>
<name>A0A0C2H2R4_9BILA</name>
<protein>
    <submittedName>
        <fullName evidence="1">Uncharacterized protein</fullName>
    </submittedName>
</protein>
<dbReference type="AlphaFoldDB" id="A0A0C2H2R4"/>
<proteinExistence type="predicted"/>
<evidence type="ECO:0000313" key="2">
    <source>
        <dbReference type="Proteomes" id="UP000054047"/>
    </source>
</evidence>
<sequence length="137" mass="15260">MSRERLCLCSFGRSIAGNRRQQQWVPHHAPELAPKRCDLVVKLSGLEAWSSEVCEAATGVHLLTPPSGEEQVCVVRDGSQRRTRAGSTISREGLRRLSRMLPANHEQLIHLRLKDKESLSEVNAGSQGNLLDVKTRL</sequence>
<dbReference type="EMBL" id="KN726472">
    <property type="protein sequence ID" value="KIH68075.1"/>
    <property type="molecule type" value="Genomic_DNA"/>
</dbReference>
<organism evidence="1 2">
    <name type="scientific">Ancylostoma duodenale</name>
    <dbReference type="NCBI Taxonomy" id="51022"/>
    <lineage>
        <taxon>Eukaryota</taxon>
        <taxon>Metazoa</taxon>
        <taxon>Ecdysozoa</taxon>
        <taxon>Nematoda</taxon>
        <taxon>Chromadorea</taxon>
        <taxon>Rhabditida</taxon>
        <taxon>Rhabditina</taxon>
        <taxon>Rhabditomorpha</taxon>
        <taxon>Strongyloidea</taxon>
        <taxon>Ancylostomatidae</taxon>
        <taxon>Ancylostomatinae</taxon>
        <taxon>Ancylostoma</taxon>
    </lineage>
</organism>
<keyword evidence="2" id="KW-1185">Reference proteome</keyword>
<gene>
    <name evidence="1" type="ORF">ANCDUO_01587</name>
</gene>
<accession>A0A0C2H2R4</accession>
<dbReference type="Proteomes" id="UP000054047">
    <property type="component" value="Unassembled WGS sequence"/>
</dbReference>